<dbReference type="Proteomes" id="UP001139559">
    <property type="component" value="Unassembled WGS sequence"/>
</dbReference>
<sequence length="147" mass="16578">MDRRYSGLMFLEGYDENKTPVLFIHGMGASGSDFEAIINQMDKDRYQVWIVNYPTALSLTLTNLFNKELADNKPPHYLMFAFDNGRISSNPSGDGTIDLTSQLTPLAQQQAEKLSGYNENHTTVLTNPQLVSDLVKFWQQVEAGKIK</sequence>
<dbReference type="SUPFAM" id="SSF53474">
    <property type="entry name" value="alpha/beta-Hydrolases"/>
    <property type="match status" value="1"/>
</dbReference>
<dbReference type="EMBL" id="JAJHVV010000008">
    <property type="protein sequence ID" value="MCK6264267.1"/>
    <property type="molecule type" value="Genomic_DNA"/>
</dbReference>
<accession>A0A9X1XJ98</accession>
<keyword evidence="2" id="KW-1185">Reference proteome</keyword>
<evidence type="ECO:0000313" key="2">
    <source>
        <dbReference type="Proteomes" id="UP001139559"/>
    </source>
</evidence>
<gene>
    <name evidence="1" type="ORF">KP803_13380</name>
</gene>
<keyword evidence="1" id="KW-0378">Hydrolase</keyword>
<reference evidence="1" key="1">
    <citation type="submission" date="2021-11" db="EMBL/GenBank/DDBJ databases">
        <title>Vibrio ZSDE26 sp. nov. and Vibrio ZSDZ34 sp. nov., isolated from coastal seawater in Qingdao.</title>
        <authorList>
            <person name="Zhang P."/>
        </authorList>
    </citation>
    <scope>NUCLEOTIDE SEQUENCE</scope>
    <source>
        <strain evidence="1">ZSDE26</strain>
    </source>
</reference>
<organism evidence="1 2">
    <name type="scientific">Vibrio amylolyticus</name>
    <dbReference type="NCBI Taxonomy" id="2847292"/>
    <lineage>
        <taxon>Bacteria</taxon>
        <taxon>Pseudomonadati</taxon>
        <taxon>Pseudomonadota</taxon>
        <taxon>Gammaproteobacteria</taxon>
        <taxon>Vibrionales</taxon>
        <taxon>Vibrionaceae</taxon>
        <taxon>Vibrio</taxon>
    </lineage>
</organism>
<comment type="caution">
    <text evidence="1">The sequence shown here is derived from an EMBL/GenBank/DDBJ whole genome shotgun (WGS) entry which is preliminary data.</text>
</comment>
<name>A0A9X1XJ98_9VIBR</name>
<evidence type="ECO:0000313" key="1">
    <source>
        <dbReference type="EMBL" id="MCK6264267.1"/>
    </source>
</evidence>
<dbReference type="AlphaFoldDB" id="A0A9X1XJ98"/>
<dbReference type="Gene3D" id="3.40.50.1820">
    <property type="entry name" value="alpha/beta hydrolase"/>
    <property type="match status" value="2"/>
</dbReference>
<dbReference type="InterPro" id="IPR029058">
    <property type="entry name" value="AB_hydrolase_fold"/>
</dbReference>
<dbReference type="GO" id="GO:0016787">
    <property type="term" value="F:hydrolase activity"/>
    <property type="evidence" value="ECO:0007669"/>
    <property type="project" value="UniProtKB-KW"/>
</dbReference>
<protein>
    <submittedName>
        <fullName evidence="1">Alpha/beta hydrolase</fullName>
    </submittedName>
</protein>
<dbReference type="RefSeq" id="WP_248009353.1">
    <property type="nucleotide sequence ID" value="NZ_JAJHVV010000008.1"/>
</dbReference>
<proteinExistence type="predicted"/>